<protein>
    <submittedName>
        <fullName evidence="1">Uncharacterized protein</fullName>
    </submittedName>
</protein>
<gene>
    <name evidence="1" type="ORF">HNR06_001835</name>
</gene>
<sequence>MGAYDGGVDLRVQVGVVLGVDEVLLDAGLDVLFRHVGDK</sequence>
<accession>A0A7Z0BIN2</accession>
<dbReference type="AlphaFoldDB" id="A0A7Z0BIN2"/>
<dbReference type="Proteomes" id="UP000584931">
    <property type="component" value="Unassembled WGS sequence"/>
</dbReference>
<reference evidence="1 2" key="1">
    <citation type="submission" date="2020-07" db="EMBL/GenBank/DDBJ databases">
        <title>Sequencing the genomes of 1000 actinobacteria strains.</title>
        <authorList>
            <person name="Klenk H.-P."/>
        </authorList>
    </citation>
    <scope>NUCLEOTIDE SEQUENCE [LARGE SCALE GENOMIC DNA]</scope>
    <source>
        <strain evidence="1 2">DSM 45278</strain>
    </source>
</reference>
<evidence type="ECO:0000313" key="1">
    <source>
        <dbReference type="EMBL" id="NYH52246.1"/>
    </source>
</evidence>
<dbReference type="EMBL" id="JACCHL010000001">
    <property type="protein sequence ID" value="NYH52246.1"/>
    <property type="molecule type" value="Genomic_DNA"/>
</dbReference>
<comment type="caution">
    <text evidence="1">The sequence shown here is derived from an EMBL/GenBank/DDBJ whole genome shotgun (WGS) entry which is preliminary data.</text>
</comment>
<organism evidence="1 2">
    <name type="scientific">Nocardiopsis sinuspersici</name>
    <dbReference type="NCBI Taxonomy" id="501010"/>
    <lineage>
        <taxon>Bacteria</taxon>
        <taxon>Bacillati</taxon>
        <taxon>Actinomycetota</taxon>
        <taxon>Actinomycetes</taxon>
        <taxon>Streptosporangiales</taxon>
        <taxon>Nocardiopsidaceae</taxon>
        <taxon>Nocardiopsis</taxon>
    </lineage>
</organism>
<evidence type="ECO:0000313" key="2">
    <source>
        <dbReference type="Proteomes" id="UP000584931"/>
    </source>
</evidence>
<name>A0A7Z0BIN2_9ACTN</name>
<proteinExistence type="predicted"/>